<sequence length="122" mass="12250">MGRPVHYVLAVLFAGTLTALVALTTRSVTILLGIFVTYALTAAICVRYPILVWGDAVPSVPSGVFGGGATFGGMMLGSAVGGDFTFGAAMLGLGLAGFGLATGYWMADSSDGSPAKPVDTEA</sequence>
<organism evidence="2 3">
    <name type="scientific">Haloarcula salinisoli</name>
    <dbReference type="NCBI Taxonomy" id="2487746"/>
    <lineage>
        <taxon>Archaea</taxon>
        <taxon>Methanobacteriati</taxon>
        <taxon>Methanobacteriota</taxon>
        <taxon>Stenosarchaea group</taxon>
        <taxon>Halobacteria</taxon>
        <taxon>Halobacteriales</taxon>
        <taxon>Haloarculaceae</taxon>
        <taxon>Haloarcula</taxon>
    </lineage>
</organism>
<reference evidence="2" key="1">
    <citation type="submission" date="2021-06" db="EMBL/GenBank/DDBJ databases">
        <title>Halomicroarcula sp. F24A a new haloarchaeum isolated from saline soil.</title>
        <authorList>
            <person name="Duran-Viseras A."/>
            <person name="Sanchez-Porro C."/>
            <person name="Ventosa A."/>
        </authorList>
    </citation>
    <scope>NUCLEOTIDE SEQUENCE</scope>
    <source>
        <strain evidence="2">F24A</strain>
    </source>
</reference>
<dbReference type="Proteomes" id="UP000783863">
    <property type="component" value="Unassembled WGS sequence"/>
</dbReference>
<dbReference type="EMBL" id="RKLQ01000001">
    <property type="protein sequence ID" value="MBX0303784.1"/>
    <property type="molecule type" value="Genomic_DNA"/>
</dbReference>
<protein>
    <submittedName>
        <fullName evidence="2">Uncharacterized protein</fullName>
    </submittedName>
</protein>
<evidence type="ECO:0000313" key="3">
    <source>
        <dbReference type="Proteomes" id="UP000783863"/>
    </source>
</evidence>
<evidence type="ECO:0000313" key="2">
    <source>
        <dbReference type="EMBL" id="MBX0303784.1"/>
    </source>
</evidence>
<comment type="caution">
    <text evidence="2">The sequence shown here is derived from an EMBL/GenBank/DDBJ whole genome shotgun (WGS) entry which is preliminary data.</text>
</comment>
<feature type="transmembrane region" description="Helical" evidence="1">
    <location>
        <begin position="56"/>
        <end position="77"/>
    </location>
</feature>
<name>A0A8J7YJC1_9EURY</name>
<dbReference type="RefSeq" id="WP_220587974.1">
    <property type="nucleotide sequence ID" value="NZ_RKLQ01000001.1"/>
</dbReference>
<feature type="transmembrane region" description="Helical" evidence="1">
    <location>
        <begin position="6"/>
        <end position="23"/>
    </location>
</feature>
<feature type="transmembrane region" description="Helical" evidence="1">
    <location>
        <begin position="30"/>
        <end position="50"/>
    </location>
</feature>
<keyword evidence="3" id="KW-1185">Reference proteome</keyword>
<gene>
    <name evidence="2" type="ORF">EGD98_08875</name>
</gene>
<accession>A0A8J7YJC1</accession>
<evidence type="ECO:0000256" key="1">
    <source>
        <dbReference type="SAM" id="Phobius"/>
    </source>
</evidence>
<proteinExistence type="predicted"/>
<keyword evidence="1" id="KW-0812">Transmembrane</keyword>
<feature type="transmembrane region" description="Helical" evidence="1">
    <location>
        <begin position="84"/>
        <end position="107"/>
    </location>
</feature>
<keyword evidence="1" id="KW-1133">Transmembrane helix</keyword>
<dbReference type="AlphaFoldDB" id="A0A8J7YJC1"/>
<keyword evidence="1" id="KW-0472">Membrane</keyword>